<name>A0A7M7MJG8_VARDE</name>
<dbReference type="CTD" id="6996"/>
<keyword evidence="8" id="KW-0010">Activator</keyword>
<dbReference type="GO" id="GO:0004844">
    <property type="term" value="F:uracil DNA N-glycosylase activity"/>
    <property type="evidence" value="ECO:0007669"/>
    <property type="project" value="TreeGrafter"/>
</dbReference>
<comment type="similarity">
    <text evidence="13">Belongs to the uracil-DNA glycosylase (UDG) superfamily. TDG/mug family.</text>
</comment>
<feature type="domain" description="Uracil-DNA glycosylase-like" evidence="18">
    <location>
        <begin position="51"/>
        <end position="210"/>
    </location>
</feature>
<keyword evidence="4" id="KW-0378">Hydrolase</keyword>
<dbReference type="SMART" id="SM00986">
    <property type="entry name" value="UDG"/>
    <property type="match status" value="1"/>
</dbReference>
<accession>A0A7M7MJG8</accession>
<dbReference type="SUPFAM" id="SSF52141">
    <property type="entry name" value="Uracil-DNA glycosylase-like"/>
    <property type="match status" value="1"/>
</dbReference>
<evidence type="ECO:0000256" key="7">
    <source>
        <dbReference type="ARBA" id="ARBA00023015"/>
    </source>
</evidence>
<dbReference type="Proteomes" id="UP000594260">
    <property type="component" value="Unplaced"/>
</dbReference>
<dbReference type="GO" id="GO:0006285">
    <property type="term" value="P:base-excision repair, AP site formation"/>
    <property type="evidence" value="ECO:0007669"/>
    <property type="project" value="InterPro"/>
</dbReference>
<comment type="catalytic activity">
    <reaction evidence="12">
        <text>Hydrolyzes mismatched double-stranded DNA and polynucleotides, releasing free thymine.</text>
        <dbReference type="EC" id="3.2.2.29"/>
    </reaction>
</comment>
<keyword evidence="7" id="KW-0805">Transcription regulation</keyword>
<evidence type="ECO:0000256" key="5">
    <source>
        <dbReference type="ARBA" id="ARBA00022843"/>
    </source>
</evidence>
<evidence type="ECO:0000256" key="14">
    <source>
        <dbReference type="ARBA" id="ARBA00064519"/>
    </source>
</evidence>
<evidence type="ECO:0000256" key="15">
    <source>
        <dbReference type="ARBA" id="ARBA00066769"/>
    </source>
</evidence>
<evidence type="ECO:0000256" key="6">
    <source>
        <dbReference type="ARBA" id="ARBA00022853"/>
    </source>
</evidence>
<dbReference type="CDD" id="cd10028">
    <property type="entry name" value="UDG-F2_TDG_MUG"/>
    <property type="match status" value="1"/>
</dbReference>
<protein>
    <recommendedName>
        <fullName evidence="16">G/T mismatch-specific thymine DNA glycosylase</fullName>
        <ecNumber evidence="15">3.2.2.29</ecNumber>
    </recommendedName>
    <alternativeName>
        <fullName evidence="17">Thymine-DNA glycosylase</fullName>
    </alternativeName>
</protein>
<evidence type="ECO:0000256" key="9">
    <source>
        <dbReference type="ARBA" id="ARBA00023163"/>
    </source>
</evidence>
<dbReference type="InterPro" id="IPR015637">
    <property type="entry name" value="MUG/TDG"/>
</dbReference>
<keyword evidence="20" id="KW-1185">Reference proteome</keyword>
<dbReference type="InterPro" id="IPR036895">
    <property type="entry name" value="Uracil-DNA_glycosylase-like_sf"/>
</dbReference>
<dbReference type="FunFam" id="3.40.470.10:FF:000002">
    <property type="entry name" value="G/T mismatch-specific thymine DNA glycosylase"/>
    <property type="match status" value="1"/>
</dbReference>
<evidence type="ECO:0000256" key="1">
    <source>
        <dbReference type="ARBA" id="ARBA00004123"/>
    </source>
</evidence>
<dbReference type="GeneID" id="111254514"/>
<keyword evidence="5" id="KW-0832">Ubl conjugation</keyword>
<organism evidence="19 20">
    <name type="scientific">Varroa destructor</name>
    <name type="common">Honeybee mite</name>
    <dbReference type="NCBI Taxonomy" id="109461"/>
    <lineage>
        <taxon>Eukaryota</taxon>
        <taxon>Metazoa</taxon>
        <taxon>Ecdysozoa</taxon>
        <taxon>Arthropoda</taxon>
        <taxon>Chelicerata</taxon>
        <taxon>Arachnida</taxon>
        <taxon>Acari</taxon>
        <taxon>Parasitiformes</taxon>
        <taxon>Mesostigmata</taxon>
        <taxon>Gamasina</taxon>
        <taxon>Dermanyssoidea</taxon>
        <taxon>Varroidae</taxon>
        <taxon>Varroa</taxon>
    </lineage>
</organism>
<dbReference type="AlphaFoldDB" id="A0A7M7MJG8"/>
<evidence type="ECO:0000259" key="18">
    <source>
        <dbReference type="SMART" id="SM00986"/>
    </source>
</evidence>
<keyword evidence="2" id="KW-1017">Isopeptide bond</keyword>
<evidence type="ECO:0000256" key="4">
    <source>
        <dbReference type="ARBA" id="ARBA00022801"/>
    </source>
</evidence>
<dbReference type="InParanoid" id="A0A7M7MJG8"/>
<dbReference type="KEGG" id="vde:111254514"/>
<dbReference type="PANTHER" id="PTHR12159">
    <property type="entry name" value="G/T AND G/U MISMATCH-SPECIFIC DNA GLYCOSYLASE"/>
    <property type="match status" value="1"/>
</dbReference>
<evidence type="ECO:0000256" key="13">
    <source>
        <dbReference type="ARBA" id="ARBA00061261"/>
    </source>
</evidence>
<evidence type="ECO:0000256" key="3">
    <source>
        <dbReference type="ARBA" id="ARBA00022763"/>
    </source>
</evidence>
<comment type="subcellular location">
    <subcellularLocation>
        <location evidence="1">Nucleus</location>
    </subcellularLocation>
</comment>
<evidence type="ECO:0000256" key="10">
    <source>
        <dbReference type="ARBA" id="ARBA00023204"/>
    </source>
</evidence>
<keyword evidence="10" id="KW-0234">DNA repair</keyword>
<evidence type="ECO:0000256" key="11">
    <source>
        <dbReference type="ARBA" id="ARBA00023242"/>
    </source>
</evidence>
<dbReference type="EC" id="3.2.2.29" evidence="15"/>
<dbReference type="GO" id="GO:0032183">
    <property type="term" value="F:SUMO binding"/>
    <property type="evidence" value="ECO:0007669"/>
    <property type="project" value="UniProtKB-ARBA"/>
</dbReference>
<dbReference type="EnsemblMetazoa" id="XM_022815434">
    <property type="protein sequence ID" value="XP_022671169"/>
    <property type="gene ID" value="LOC111254514"/>
</dbReference>
<dbReference type="Gene3D" id="3.40.470.10">
    <property type="entry name" value="Uracil-DNA glycosylase-like domain"/>
    <property type="match status" value="1"/>
</dbReference>
<evidence type="ECO:0000256" key="17">
    <source>
        <dbReference type="ARBA" id="ARBA00083221"/>
    </source>
</evidence>
<evidence type="ECO:0000313" key="19">
    <source>
        <dbReference type="EnsemblMetazoa" id="XP_022671169"/>
    </source>
</evidence>
<keyword evidence="6" id="KW-0156">Chromatin regulator</keyword>
<comment type="subunit">
    <text evidence="14">Homodimer. Interacts with AICDA and GADD45A.</text>
</comment>
<evidence type="ECO:0000256" key="12">
    <source>
        <dbReference type="ARBA" id="ARBA00052915"/>
    </source>
</evidence>
<evidence type="ECO:0000256" key="16">
    <source>
        <dbReference type="ARBA" id="ARBA00071248"/>
    </source>
</evidence>
<dbReference type="SMART" id="SM00987">
    <property type="entry name" value="UreE_C"/>
    <property type="match status" value="1"/>
</dbReference>
<dbReference type="GO" id="GO:0005654">
    <property type="term" value="C:nucleoplasm"/>
    <property type="evidence" value="ECO:0007669"/>
    <property type="project" value="UniProtKB-ARBA"/>
</dbReference>
<keyword evidence="11" id="KW-0539">Nucleus</keyword>
<keyword evidence="3" id="KW-0227">DNA damage</keyword>
<dbReference type="OrthoDB" id="565731at2759"/>
<dbReference type="PANTHER" id="PTHR12159:SF9">
    <property type="entry name" value="G_T MISMATCH-SPECIFIC THYMINE DNA GLYCOSYLASE"/>
    <property type="match status" value="1"/>
</dbReference>
<evidence type="ECO:0000313" key="20">
    <source>
        <dbReference type="Proteomes" id="UP000594260"/>
    </source>
</evidence>
<evidence type="ECO:0000256" key="2">
    <source>
        <dbReference type="ARBA" id="ARBA00022499"/>
    </source>
</evidence>
<dbReference type="InterPro" id="IPR005122">
    <property type="entry name" value="Uracil-DNA_glycosylase-like"/>
</dbReference>
<dbReference type="Pfam" id="PF03167">
    <property type="entry name" value="UDG"/>
    <property type="match status" value="1"/>
</dbReference>
<dbReference type="GO" id="GO:0040029">
    <property type="term" value="P:epigenetic regulation of gene expression"/>
    <property type="evidence" value="ECO:0007669"/>
    <property type="project" value="UniProtKB-ARBA"/>
</dbReference>
<dbReference type="GO" id="GO:0141016">
    <property type="term" value="F:G/T mismatch-specific thymine-DNA glycosylase activity"/>
    <property type="evidence" value="ECO:0007669"/>
    <property type="project" value="UniProtKB-EC"/>
</dbReference>
<sequence length="241" mass="27523">MSKQEGKQFKGFLQQFSSVKAPTVFGETSTSIGVSRSPETERKILENGTLPDYIRHGLDILVVGINPGFFSAKARHYYAGPGNHFWKCLYQSKLIPEPITWENDFRLLKWNIGLTNICERATRGQDDLSKQEISEGARILRKKIEEFSPKVVVFNGKGIYEIFIGSKVKHLGRQDSFIPGIEIFVVPSSSPRSASYPRAEDKIPFYIALKKFVDHIKSGLPIDNDEQFRFEVENTRKHKRL</sequence>
<evidence type="ECO:0000256" key="8">
    <source>
        <dbReference type="ARBA" id="ARBA00023159"/>
    </source>
</evidence>
<dbReference type="GO" id="GO:0003677">
    <property type="term" value="F:DNA binding"/>
    <property type="evidence" value="ECO:0007669"/>
    <property type="project" value="UniProtKB-ARBA"/>
</dbReference>
<reference evidence="19" key="1">
    <citation type="submission" date="2021-01" db="UniProtKB">
        <authorList>
            <consortium name="EnsemblMetazoa"/>
        </authorList>
    </citation>
    <scope>IDENTIFICATION</scope>
</reference>
<proteinExistence type="inferred from homology"/>
<dbReference type="OMA" id="FWPVLHL"/>
<dbReference type="RefSeq" id="XP_022671169.1">
    <property type="nucleotide sequence ID" value="XM_022815434.1"/>
</dbReference>
<keyword evidence="9" id="KW-0804">Transcription</keyword>